<evidence type="ECO:0000313" key="1">
    <source>
        <dbReference type="EMBL" id="PAD76941.1"/>
    </source>
</evidence>
<accession>A0A268EV23</accession>
<sequence length="72" mass="8060">MLALTVLVLLVLMIHTGLDIQARDSAYLVFTEHADESLLQRLEESRIPYVIDEAGRLMIKAKDSEQVLGCCT</sequence>
<dbReference type="EMBL" id="NPBY01000033">
    <property type="protein sequence ID" value="PAD76941.1"/>
    <property type="molecule type" value="Genomic_DNA"/>
</dbReference>
<proteinExistence type="predicted"/>
<gene>
    <name evidence="1" type="ORF">CHH67_11235</name>
</gene>
<organism evidence="1 2">
    <name type="scientific">Paenibacillus campinasensis</name>
    <dbReference type="NCBI Taxonomy" id="66347"/>
    <lineage>
        <taxon>Bacteria</taxon>
        <taxon>Bacillati</taxon>
        <taxon>Bacillota</taxon>
        <taxon>Bacilli</taxon>
        <taxon>Bacillales</taxon>
        <taxon>Paenibacillaceae</taxon>
        <taxon>Paenibacillus</taxon>
    </lineage>
</organism>
<reference evidence="1 2" key="1">
    <citation type="submission" date="2017-07" db="EMBL/GenBank/DDBJ databases">
        <title>Isolation and whole genome analysis of endospore-forming bacteria from heroin.</title>
        <authorList>
            <person name="Kalinowski J."/>
            <person name="Ahrens B."/>
            <person name="Al-Dilaimi A."/>
            <person name="Winkler A."/>
            <person name="Wibberg D."/>
            <person name="Schleenbecker U."/>
            <person name="Ruckert C."/>
            <person name="Wolfel R."/>
            <person name="Grass G."/>
        </authorList>
    </citation>
    <scope>NUCLEOTIDE SEQUENCE [LARGE SCALE GENOMIC DNA]</scope>
    <source>
        <strain evidence="1 2">7537-G1</strain>
    </source>
</reference>
<comment type="caution">
    <text evidence="1">The sequence shown here is derived from an EMBL/GenBank/DDBJ whole genome shotgun (WGS) entry which is preliminary data.</text>
</comment>
<protein>
    <submittedName>
        <fullName evidence="1">Uncharacterized protein</fullName>
    </submittedName>
</protein>
<evidence type="ECO:0000313" key="2">
    <source>
        <dbReference type="Proteomes" id="UP000215596"/>
    </source>
</evidence>
<dbReference type="AlphaFoldDB" id="A0A268EV23"/>
<dbReference type="Proteomes" id="UP000215596">
    <property type="component" value="Unassembled WGS sequence"/>
</dbReference>
<name>A0A268EV23_9BACL</name>